<reference evidence="1" key="1">
    <citation type="submission" date="2020-11" db="EMBL/GenBank/DDBJ databases">
        <authorList>
            <person name="Whitehead M."/>
        </authorList>
    </citation>
    <scope>NUCLEOTIDE SEQUENCE</scope>
    <source>
        <strain evidence="1">EGII</strain>
    </source>
</reference>
<dbReference type="AlphaFoldDB" id="A0A811V808"/>
<accession>A0A811V808</accession>
<evidence type="ECO:0000313" key="2">
    <source>
        <dbReference type="Proteomes" id="UP000606786"/>
    </source>
</evidence>
<dbReference type="Proteomes" id="UP000606786">
    <property type="component" value="Unassembled WGS sequence"/>
</dbReference>
<evidence type="ECO:0000313" key="1">
    <source>
        <dbReference type="EMBL" id="CAD7011407.1"/>
    </source>
</evidence>
<organism evidence="1 2">
    <name type="scientific">Ceratitis capitata</name>
    <name type="common">Mediterranean fruit fly</name>
    <name type="synonym">Tephritis capitata</name>
    <dbReference type="NCBI Taxonomy" id="7213"/>
    <lineage>
        <taxon>Eukaryota</taxon>
        <taxon>Metazoa</taxon>
        <taxon>Ecdysozoa</taxon>
        <taxon>Arthropoda</taxon>
        <taxon>Hexapoda</taxon>
        <taxon>Insecta</taxon>
        <taxon>Pterygota</taxon>
        <taxon>Neoptera</taxon>
        <taxon>Endopterygota</taxon>
        <taxon>Diptera</taxon>
        <taxon>Brachycera</taxon>
        <taxon>Muscomorpha</taxon>
        <taxon>Tephritoidea</taxon>
        <taxon>Tephritidae</taxon>
        <taxon>Ceratitis</taxon>
        <taxon>Ceratitis</taxon>
    </lineage>
</organism>
<sequence length="126" mass="13401">MEKSIDRIVLMSQAAAPCGLVLGIATPTIQPTMAALSPTTAPPVLRQSPSTITAPLLTETPIVHSTSNINSPPRLLLQNRRKRSFQDAIAKSAKEQAEAKKIQAESSKKFAAIIQAEAARSIAESN</sequence>
<dbReference type="EMBL" id="CAJHJT010000056">
    <property type="protein sequence ID" value="CAD7011407.1"/>
    <property type="molecule type" value="Genomic_DNA"/>
</dbReference>
<proteinExistence type="predicted"/>
<comment type="caution">
    <text evidence="1">The sequence shown here is derived from an EMBL/GenBank/DDBJ whole genome shotgun (WGS) entry which is preliminary data.</text>
</comment>
<keyword evidence="2" id="KW-1185">Reference proteome</keyword>
<protein>
    <submittedName>
        <fullName evidence="1">(Mediterranean fruit fly) hypothetical protein</fullName>
    </submittedName>
</protein>
<name>A0A811V808_CERCA</name>
<gene>
    <name evidence="1" type="ORF">CCAP1982_LOCUS19507</name>
</gene>